<dbReference type="EMBL" id="CP098747">
    <property type="protein sequence ID" value="USG59678.1"/>
    <property type="molecule type" value="Genomic_DNA"/>
</dbReference>
<sequence>MKTFVKLGSAAAMLAAVSLFGLSAQADDPIVIKGVGTWGSLTNYQKHEGPFWNEKIAAATNGMITGDIKPQTELGLKGFEIMRLLKLGVYDYAYGLPGYVAAENPVFEGGDLSSVTQDIATQRKVAEAYFPILEKAVAETYNAKLLQLYPFPSQMLWCKGAINNIGDLKGKKIRVYATTLGDFVEGVGGTSVTVPFAEVIPALEKGVVDCGITGTMSAYKAKWYQVADHAYTMRVGWGLAFGAMNMDKWNDLGAEKQAALKTELDKLTDAMWDETAKEDAIALDCLSGKKCDIGEKANMTLVTPSDADLKVRDQIASDVILARWAERCGDDCAKNWNASVGTIIGMDATKK</sequence>
<dbReference type="Gene3D" id="3.40.190.170">
    <property type="entry name" value="Bacterial extracellular solute-binding protein, family 7"/>
    <property type="match status" value="1"/>
</dbReference>
<keyword evidence="4" id="KW-1185">Reference proteome</keyword>
<dbReference type="RefSeq" id="WP_251932448.1">
    <property type="nucleotide sequence ID" value="NZ_CP098747.1"/>
</dbReference>
<dbReference type="CDD" id="cd13602">
    <property type="entry name" value="PBP2_TRAP_BpDctp6_7"/>
    <property type="match status" value="1"/>
</dbReference>
<dbReference type="InterPro" id="IPR038404">
    <property type="entry name" value="TRAP_DctP_sf"/>
</dbReference>
<dbReference type="PANTHER" id="PTHR33376:SF4">
    <property type="entry name" value="SIALIC ACID-BINDING PERIPLASMIC PROTEIN SIAP"/>
    <property type="match status" value="1"/>
</dbReference>
<dbReference type="InterPro" id="IPR018389">
    <property type="entry name" value="DctP_fam"/>
</dbReference>
<evidence type="ECO:0000313" key="4">
    <source>
        <dbReference type="Proteomes" id="UP001056291"/>
    </source>
</evidence>
<name>A0ABY4W0T1_9PROT</name>
<proteinExistence type="predicted"/>
<dbReference type="Pfam" id="PF03480">
    <property type="entry name" value="DctP"/>
    <property type="match status" value="1"/>
</dbReference>
<dbReference type="NCBIfam" id="NF037995">
    <property type="entry name" value="TRAP_S1"/>
    <property type="match status" value="1"/>
</dbReference>
<keyword evidence="1 2" id="KW-0732">Signal</keyword>
<evidence type="ECO:0000313" key="3">
    <source>
        <dbReference type="EMBL" id="USG59678.1"/>
    </source>
</evidence>
<protein>
    <submittedName>
        <fullName evidence="3">TRAP transporter substrate-binding protein</fullName>
    </submittedName>
</protein>
<evidence type="ECO:0000256" key="1">
    <source>
        <dbReference type="ARBA" id="ARBA00022729"/>
    </source>
</evidence>
<evidence type="ECO:0000256" key="2">
    <source>
        <dbReference type="SAM" id="SignalP"/>
    </source>
</evidence>
<dbReference type="PANTHER" id="PTHR33376">
    <property type="match status" value="1"/>
</dbReference>
<feature type="signal peptide" evidence="2">
    <location>
        <begin position="1"/>
        <end position="26"/>
    </location>
</feature>
<reference evidence="3" key="1">
    <citation type="submission" date="2022-06" db="EMBL/GenBank/DDBJ databases">
        <title>Sneathiella actinostolidae sp. nov., isolated from a sea anemonein the Western Pacific Ocean.</title>
        <authorList>
            <person name="Wei M.J."/>
        </authorList>
    </citation>
    <scope>NUCLEOTIDE SEQUENCE</scope>
    <source>
        <strain evidence="3">PHK-P5</strain>
    </source>
</reference>
<accession>A0ABY4W0T1</accession>
<gene>
    <name evidence="3" type="ORF">NBZ79_10840</name>
</gene>
<organism evidence="3 4">
    <name type="scientific">Sneathiella marina</name>
    <dbReference type="NCBI Taxonomy" id="2950108"/>
    <lineage>
        <taxon>Bacteria</taxon>
        <taxon>Pseudomonadati</taxon>
        <taxon>Pseudomonadota</taxon>
        <taxon>Alphaproteobacteria</taxon>
        <taxon>Sneathiellales</taxon>
        <taxon>Sneathiellaceae</taxon>
        <taxon>Sneathiella</taxon>
    </lineage>
</organism>
<dbReference type="Proteomes" id="UP001056291">
    <property type="component" value="Chromosome"/>
</dbReference>
<feature type="chain" id="PRO_5045267807" evidence="2">
    <location>
        <begin position="27"/>
        <end position="351"/>
    </location>
</feature>